<dbReference type="GO" id="GO:0003677">
    <property type="term" value="F:DNA binding"/>
    <property type="evidence" value="ECO:0007669"/>
    <property type="project" value="TreeGrafter"/>
</dbReference>
<organism evidence="2 3">
    <name type="scientific">Halarchaeum acidiphilum MH1-52-1</name>
    <dbReference type="NCBI Taxonomy" id="1261545"/>
    <lineage>
        <taxon>Archaea</taxon>
        <taxon>Methanobacteriati</taxon>
        <taxon>Methanobacteriota</taxon>
        <taxon>Stenosarchaea group</taxon>
        <taxon>Halobacteria</taxon>
        <taxon>Halobacteriales</taxon>
        <taxon>Halobacteriaceae</taxon>
    </lineage>
</organism>
<name>U3A779_9EURY</name>
<dbReference type="AlphaFoldDB" id="U3A779"/>
<dbReference type="Proteomes" id="UP000016986">
    <property type="component" value="Unassembled WGS sequence"/>
</dbReference>
<dbReference type="GO" id="GO:0003700">
    <property type="term" value="F:DNA-binding transcription factor activity"/>
    <property type="evidence" value="ECO:0007669"/>
    <property type="project" value="TreeGrafter"/>
</dbReference>
<reference evidence="2 3" key="1">
    <citation type="submission" date="2013-09" db="EMBL/GenBank/DDBJ databases">
        <title>Whole genome sequencing of Halarchaeum acidiphilum strain MH1-52-1.</title>
        <authorList>
            <person name="Shimane Y."/>
            <person name="Minegishi H."/>
            <person name="Nishi S."/>
            <person name="Echigo A."/>
            <person name="Shuto A."/>
            <person name="Konishi M."/>
            <person name="Ito T."/>
            <person name="Ohkuma M."/>
            <person name="Ohta Y."/>
            <person name="Nagano Y."/>
            <person name="Tsubouchi T."/>
            <person name="Mori K."/>
            <person name="Usui K."/>
            <person name="Kamekura M."/>
            <person name="Usami R."/>
            <person name="Takaki Y."/>
            <person name="Hatada Y."/>
        </authorList>
    </citation>
    <scope>NUCLEOTIDE SEQUENCE [LARGE SCALE GENOMIC DNA]</scope>
    <source>
        <strain evidence="2 3">JCM 16109</strain>
    </source>
</reference>
<dbReference type="RefSeq" id="WP_021780638.1">
    <property type="nucleotide sequence ID" value="NZ_BANO01000103.1"/>
</dbReference>
<protein>
    <submittedName>
        <fullName evidence="2">Transcriptional regulator, IclR family</fullName>
    </submittedName>
</protein>
<dbReference type="EMBL" id="BATA01000073">
    <property type="protein sequence ID" value="GAD53529.1"/>
    <property type="molecule type" value="Genomic_DNA"/>
</dbReference>
<dbReference type="InterPro" id="IPR014757">
    <property type="entry name" value="Tscrpt_reg_IclR_C"/>
</dbReference>
<gene>
    <name evidence="2" type="ORF">MBEHAL_2289</name>
</gene>
<dbReference type="Gene3D" id="3.30.450.40">
    <property type="match status" value="1"/>
</dbReference>
<keyword evidence="3" id="KW-1185">Reference proteome</keyword>
<comment type="caution">
    <text evidence="2">The sequence shown here is derived from an EMBL/GenBank/DDBJ whole genome shotgun (WGS) entry which is preliminary data.</text>
</comment>
<feature type="domain" description="IclR-ED" evidence="1">
    <location>
        <begin position="1"/>
        <end position="130"/>
    </location>
</feature>
<dbReference type="PROSITE" id="PS51078">
    <property type="entry name" value="ICLR_ED"/>
    <property type="match status" value="1"/>
</dbReference>
<dbReference type="PANTHER" id="PTHR30136">
    <property type="entry name" value="HELIX-TURN-HELIX TRANSCRIPTIONAL REGULATOR, ICLR FAMILY"/>
    <property type="match status" value="1"/>
</dbReference>
<dbReference type="GO" id="GO:0045892">
    <property type="term" value="P:negative regulation of DNA-templated transcription"/>
    <property type="evidence" value="ECO:0007669"/>
    <property type="project" value="TreeGrafter"/>
</dbReference>
<evidence type="ECO:0000259" key="1">
    <source>
        <dbReference type="PROSITE" id="PS51078"/>
    </source>
</evidence>
<dbReference type="eggNOG" id="arCOG02798">
    <property type="taxonomic scope" value="Archaea"/>
</dbReference>
<dbReference type="InterPro" id="IPR050707">
    <property type="entry name" value="HTH_MetabolicPath_Reg"/>
</dbReference>
<proteinExistence type="predicted"/>
<sequence>MQTDAVIGKRGYLHSSASGKAILAALPDERVKEILDEHGMPASTEHTTIDVDTLFTELEEILDTGVAFNEEESTMGLHAVATAICDADGRPVGALSISGPAHRLKGKPFRQELPNLVLASANELELKLEFQ</sequence>
<dbReference type="OrthoDB" id="14763at2157"/>
<dbReference type="SUPFAM" id="SSF55781">
    <property type="entry name" value="GAF domain-like"/>
    <property type="match status" value="1"/>
</dbReference>
<dbReference type="Pfam" id="PF01614">
    <property type="entry name" value="IclR_C"/>
    <property type="match status" value="1"/>
</dbReference>
<evidence type="ECO:0000313" key="3">
    <source>
        <dbReference type="Proteomes" id="UP000016986"/>
    </source>
</evidence>
<dbReference type="InterPro" id="IPR029016">
    <property type="entry name" value="GAF-like_dom_sf"/>
</dbReference>
<accession>U3A779</accession>
<dbReference type="PANTHER" id="PTHR30136:SF24">
    <property type="entry name" value="HTH-TYPE TRANSCRIPTIONAL REPRESSOR ALLR"/>
    <property type="match status" value="1"/>
</dbReference>
<evidence type="ECO:0000313" key="2">
    <source>
        <dbReference type="EMBL" id="GAD53529.1"/>
    </source>
</evidence>